<sequence length="283" mass="30348">MALLSTKGLLETAYRNRSAVFAFASHNMELMKTIVEAAEETGSPVILQTTPATLRSTKVKLLAAMARAIAEEARIPVALHLDHGDSFATVAQCLRAGYTSVMIDGSRLPLKENIALTRRVVEMAHPMGVPVEAELGTIVGTEEPSAAVDGQAVFTDPATAETFVSHTGVDFLAPSFGTAHGPYKGEIRLDFPRLAEISRRVSIPLVMHGASGVPENSIQLAIANGVSKINISTELKQAFTQGLRDTLEENPSETDPRKLFQSAKEAVKQVVKQKLNLARPIPG</sequence>
<comment type="cofactor">
    <cofactor evidence="1">
        <name>Zn(2+)</name>
        <dbReference type="ChEBI" id="CHEBI:29105"/>
    </cofactor>
</comment>
<dbReference type="CDD" id="cd00947">
    <property type="entry name" value="TBP_aldolase_IIB"/>
    <property type="match status" value="1"/>
</dbReference>
<evidence type="ECO:0000313" key="3">
    <source>
        <dbReference type="Proteomes" id="UP001595843"/>
    </source>
</evidence>
<dbReference type="InterPro" id="IPR050246">
    <property type="entry name" value="Class_II_FBP_aldolase"/>
</dbReference>
<comment type="caution">
    <text evidence="2">The sequence shown here is derived from an EMBL/GenBank/DDBJ whole genome shotgun (WGS) entry which is preliminary data.</text>
</comment>
<dbReference type="PIRSF" id="PIRSF001359">
    <property type="entry name" value="F_bP_aldolase_II"/>
    <property type="match status" value="1"/>
</dbReference>
<organism evidence="2 3">
    <name type="scientific">Salinithrix halophila</name>
    <dbReference type="NCBI Taxonomy" id="1485204"/>
    <lineage>
        <taxon>Bacteria</taxon>
        <taxon>Bacillati</taxon>
        <taxon>Bacillota</taxon>
        <taxon>Bacilli</taxon>
        <taxon>Bacillales</taxon>
        <taxon>Thermoactinomycetaceae</taxon>
        <taxon>Salinithrix</taxon>
    </lineage>
</organism>
<evidence type="ECO:0000256" key="1">
    <source>
        <dbReference type="ARBA" id="ARBA00001947"/>
    </source>
</evidence>
<reference evidence="3" key="1">
    <citation type="journal article" date="2019" name="Int. J. Syst. Evol. Microbiol.">
        <title>The Global Catalogue of Microorganisms (GCM) 10K type strain sequencing project: providing services to taxonomists for standard genome sequencing and annotation.</title>
        <authorList>
            <consortium name="The Broad Institute Genomics Platform"/>
            <consortium name="The Broad Institute Genome Sequencing Center for Infectious Disease"/>
            <person name="Wu L."/>
            <person name="Ma J."/>
        </authorList>
    </citation>
    <scope>NUCLEOTIDE SEQUENCE [LARGE SCALE GENOMIC DNA]</scope>
    <source>
        <strain evidence="3">IBRC-M 10813</strain>
    </source>
</reference>
<gene>
    <name evidence="2" type="ORF">ACFOUO_03175</name>
</gene>
<dbReference type="InterPro" id="IPR000771">
    <property type="entry name" value="FBA_II"/>
</dbReference>
<protein>
    <submittedName>
        <fullName evidence="2">Ketose-bisphosphate aldolase</fullName>
    </submittedName>
</protein>
<proteinExistence type="predicted"/>
<dbReference type="Proteomes" id="UP001595843">
    <property type="component" value="Unassembled WGS sequence"/>
</dbReference>
<dbReference type="PANTHER" id="PTHR30304:SF0">
    <property type="entry name" value="D-TAGATOSE-1,6-BISPHOSPHATE ALDOLASE SUBUNIT GATY-RELATED"/>
    <property type="match status" value="1"/>
</dbReference>
<dbReference type="InterPro" id="IPR013785">
    <property type="entry name" value="Aldolase_TIM"/>
</dbReference>
<dbReference type="Gene3D" id="3.20.20.70">
    <property type="entry name" value="Aldolase class I"/>
    <property type="match status" value="1"/>
</dbReference>
<keyword evidence="3" id="KW-1185">Reference proteome</keyword>
<evidence type="ECO:0000313" key="2">
    <source>
        <dbReference type="EMBL" id="MFC4075805.1"/>
    </source>
</evidence>
<dbReference type="RefSeq" id="WP_380702072.1">
    <property type="nucleotide sequence ID" value="NZ_JBHSAP010000007.1"/>
</dbReference>
<dbReference type="EMBL" id="JBHSAP010000007">
    <property type="protein sequence ID" value="MFC4075805.1"/>
    <property type="molecule type" value="Genomic_DNA"/>
</dbReference>
<dbReference type="NCBIfam" id="TIGR00167">
    <property type="entry name" value="cbbA"/>
    <property type="match status" value="1"/>
</dbReference>
<dbReference type="Pfam" id="PF01116">
    <property type="entry name" value="F_bP_aldolase"/>
    <property type="match status" value="1"/>
</dbReference>
<dbReference type="SUPFAM" id="SSF51569">
    <property type="entry name" value="Aldolase"/>
    <property type="match status" value="1"/>
</dbReference>
<accession>A0ABV8JDB4</accession>
<name>A0ABV8JDB4_9BACL</name>
<dbReference type="PANTHER" id="PTHR30304">
    <property type="entry name" value="D-TAGATOSE-1,6-BISPHOSPHATE ALDOLASE"/>
    <property type="match status" value="1"/>
</dbReference>